<accession>A0A9X2HU77</accession>
<name>A0A9X2HU77_9GAMM</name>
<evidence type="ECO:0000256" key="1">
    <source>
        <dbReference type="SAM" id="SignalP"/>
    </source>
</evidence>
<proteinExistence type="predicted"/>
<organism evidence="2 3">
    <name type="scientific">Gilvimarinus xylanilyticus</name>
    <dbReference type="NCBI Taxonomy" id="2944139"/>
    <lineage>
        <taxon>Bacteria</taxon>
        <taxon>Pseudomonadati</taxon>
        <taxon>Pseudomonadota</taxon>
        <taxon>Gammaproteobacteria</taxon>
        <taxon>Cellvibrionales</taxon>
        <taxon>Cellvibrionaceae</taxon>
        <taxon>Gilvimarinus</taxon>
    </lineage>
</organism>
<gene>
    <name evidence="2" type="ORF">M6D89_03265</name>
</gene>
<dbReference type="Proteomes" id="UP001139319">
    <property type="component" value="Unassembled WGS sequence"/>
</dbReference>
<dbReference type="EMBL" id="JAMFTH010000001">
    <property type="protein sequence ID" value="MCP8898315.1"/>
    <property type="molecule type" value="Genomic_DNA"/>
</dbReference>
<protein>
    <submittedName>
        <fullName evidence="2">Uncharacterized protein</fullName>
    </submittedName>
</protein>
<reference evidence="2" key="1">
    <citation type="submission" date="2022-05" db="EMBL/GenBank/DDBJ databases">
        <authorList>
            <person name="Sun H.-N."/>
        </authorList>
    </citation>
    <scope>NUCLEOTIDE SEQUENCE</scope>
    <source>
        <strain evidence="2">HB14</strain>
    </source>
</reference>
<keyword evidence="3" id="KW-1185">Reference proteome</keyword>
<evidence type="ECO:0000313" key="3">
    <source>
        <dbReference type="Proteomes" id="UP001139319"/>
    </source>
</evidence>
<sequence length="95" mass="10314">MKKSLFAATVLSVLAAPALACDKPQNKPAIPDPTTAVTAQMVKSNNEVKAYVKATEEYLSCAGMSSSEVRKAEDELRAYADAFNKTIREFKKLNS</sequence>
<feature type="signal peptide" evidence="1">
    <location>
        <begin position="1"/>
        <end position="20"/>
    </location>
</feature>
<evidence type="ECO:0000313" key="2">
    <source>
        <dbReference type="EMBL" id="MCP8898315.1"/>
    </source>
</evidence>
<dbReference type="RefSeq" id="WP_253966598.1">
    <property type="nucleotide sequence ID" value="NZ_JAMFTH010000001.1"/>
</dbReference>
<reference evidence="2" key="2">
    <citation type="submission" date="2023-01" db="EMBL/GenBank/DDBJ databases">
        <title>Gilvimarinus xylanilyticus HB14 isolated from Caulerpa lentillifera aquaculture base in Hainan, China.</title>
        <authorList>
            <person name="Zhang Y.-J."/>
        </authorList>
    </citation>
    <scope>NUCLEOTIDE SEQUENCE</scope>
    <source>
        <strain evidence="2">HB14</strain>
    </source>
</reference>
<dbReference type="AlphaFoldDB" id="A0A9X2HU77"/>
<comment type="caution">
    <text evidence="2">The sequence shown here is derived from an EMBL/GenBank/DDBJ whole genome shotgun (WGS) entry which is preliminary data.</text>
</comment>
<feature type="chain" id="PRO_5040726934" evidence="1">
    <location>
        <begin position="21"/>
        <end position="95"/>
    </location>
</feature>
<keyword evidence="1" id="KW-0732">Signal</keyword>